<proteinExistence type="predicted"/>
<comment type="caution">
    <text evidence="1">The sequence shown here is derived from an EMBL/GenBank/DDBJ whole genome shotgun (WGS) entry which is preliminary data.</text>
</comment>
<protein>
    <recommendedName>
        <fullName evidence="3">Transcription factor zinc-finger domain-containing protein</fullName>
    </recommendedName>
</protein>
<organism evidence="1 2">
    <name type="scientific">Streptomyces catenulae</name>
    <dbReference type="NCBI Taxonomy" id="66875"/>
    <lineage>
        <taxon>Bacteria</taxon>
        <taxon>Bacillati</taxon>
        <taxon>Actinomycetota</taxon>
        <taxon>Actinomycetes</taxon>
        <taxon>Kitasatosporales</taxon>
        <taxon>Streptomycetaceae</taxon>
        <taxon>Streptomyces</taxon>
    </lineage>
</organism>
<dbReference type="SUPFAM" id="SSF57783">
    <property type="entry name" value="Zinc beta-ribbon"/>
    <property type="match status" value="1"/>
</dbReference>
<keyword evidence="2" id="KW-1185">Reference proteome</keyword>
<evidence type="ECO:0008006" key="3">
    <source>
        <dbReference type="Google" id="ProtNLM"/>
    </source>
</evidence>
<dbReference type="EMBL" id="JBEZVI010000007">
    <property type="protein sequence ID" value="MEU3710638.1"/>
    <property type="molecule type" value="Genomic_DNA"/>
</dbReference>
<accession>A0ABV2YY06</accession>
<reference evidence="1 2" key="1">
    <citation type="submission" date="2024-06" db="EMBL/GenBank/DDBJ databases">
        <title>The Natural Products Discovery Center: Release of the First 8490 Sequenced Strains for Exploring Actinobacteria Biosynthetic Diversity.</title>
        <authorList>
            <person name="Kalkreuter E."/>
            <person name="Kautsar S.A."/>
            <person name="Yang D."/>
            <person name="Bader C.D."/>
            <person name="Teijaro C.N."/>
            <person name="Fluegel L."/>
            <person name="Davis C.M."/>
            <person name="Simpson J.R."/>
            <person name="Lauterbach L."/>
            <person name="Steele A.D."/>
            <person name="Gui C."/>
            <person name="Meng S."/>
            <person name="Li G."/>
            <person name="Viehrig K."/>
            <person name="Ye F."/>
            <person name="Su P."/>
            <person name="Kiefer A.F."/>
            <person name="Nichols A."/>
            <person name="Cepeda A.J."/>
            <person name="Yan W."/>
            <person name="Fan B."/>
            <person name="Jiang Y."/>
            <person name="Adhikari A."/>
            <person name="Zheng C.-J."/>
            <person name="Schuster L."/>
            <person name="Cowan T.M."/>
            <person name="Smanski M.J."/>
            <person name="Chevrette M.G."/>
            <person name="De Carvalho L.P.S."/>
            <person name="Shen B."/>
        </authorList>
    </citation>
    <scope>NUCLEOTIDE SEQUENCE [LARGE SCALE GENOMIC DNA]</scope>
    <source>
        <strain evidence="1 2">NPDC033039</strain>
    </source>
</reference>
<dbReference type="Proteomes" id="UP001550853">
    <property type="component" value="Unassembled WGS sequence"/>
</dbReference>
<evidence type="ECO:0000313" key="2">
    <source>
        <dbReference type="Proteomes" id="UP001550853"/>
    </source>
</evidence>
<dbReference type="RefSeq" id="WP_030283840.1">
    <property type="nucleotide sequence ID" value="NZ_JBEZVI010000007.1"/>
</dbReference>
<gene>
    <name evidence="1" type="ORF">AB0E61_11145</name>
</gene>
<evidence type="ECO:0000313" key="1">
    <source>
        <dbReference type="EMBL" id="MEU3710638.1"/>
    </source>
</evidence>
<sequence>MPRSILGKVADLPAAGPSCPHRLPDTAFPRGATPSLQCPTCGSGRVAQMLGDNGGVSFVCTSCGHSWS</sequence>
<name>A0ABV2YY06_9ACTN</name>